<dbReference type="Pfam" id="PF00578">
    <property type="entry name" value="AhpC-TSA"/>
    <property type="match status" value="1"/>
</dbReference>
<evidence type="ECO:0000256" key="9">
    <source>
        <dbReference type="ARBA" id="ARBA00038489"/>
    </source>
</evidence>
<evidence type="ECO:0000256" key="5">
    <source>
        <dbReference type="ARBA" id="ARBA00023002"/>
    </source>
</evidence>
<evidence type="ECO:0000256" key="10">
    <source>
        <dbReference type="ARBA" id="ARBA00042639"/>
    </source>
</evidence>
<evidence type="ECO:0000256" key="4">
    <source>
        <dbReference type="ARBA" id="ARBA00022862"/>
    </source>
</evidence>
<proteinExistence type="inferred from homology"/>
<dbReference type="GO" id="GO:0005737">
    <property type="term" value="C:cytoplasm"/>
    <property type="evidence" value="ECO:0007669"/>
    <property type="project" value="TreeGrafter"/>
</dbReference>
<evidence type="ECO:0000256" key="3">
    <source>
        <dbReference type="ARBA" id="ARBA00022559"/>
    </source>
</evidence>
<gene>
    <name evidence="13" type="ORF">FTUN_0636</name>
</gene>
<keyword evidence="7" id="KW-0676">Redox-active center</keyword>
<dbReference type="PROSITE" id="PS51352">
    <property type="entry name" value="THIOREDOXIN_2"/>
    <property type="match status" value="1"/>
</dbReference>
<keyword evidence="5" id="KW-0560">Oxidoreductase</keyword>
<dbReference type="EMBL" id="CP053452">
    <property type="protein sequence ID" value="QJW93133.1"/>
    <property type="molecule type" value="Genomic_DNA"/>
</dbReference>
<sequence length="258" mass="27640">MNEDRPLATTRRTGPLRSSHPALRALAVCTLAAVGSGCARSESSPLPAPEPAPNVAAEAADYLRAQNADPLSGDLHALLTDPAKKSVPSEAHALRNQPAPTFALTGADDKRVELEGLLARGPVVLVFYYGYSCDHCVAQLFGIDKDLRYFTELGATVVAVSPDAPERTRTRYAEYGKFDFPVLSDPDRAVAGKYGVFRPAAGEFPKWQAHGTFVIGRDRTVRWVNTGTEPFTDNVTLLRELAASDGRLPLAPAKGGTP</sequence>
<reference evidence="14" key="1">
    <citation type="submission" date="2020-05" db="EMBL/GenBank/DDBJ databases">
        <title>Frigoriglobus tundricola gen. nov., sp. nov., a psychrotolerant cellulolytic planctomycete of the family Gemmataceae with two divergent copies of 16S rRNA gene.</title>
        <authorList>
            <person name="Kulichevskaya I.S."/>
            <person name="Ivanova A.A."/>
            <person name="Naumoff D.G."/>
            <person name="Beletsky A.V."/>
            <person name="Rijpstra W.I.C."/>
            <person name="Sinninghe Damste J.S."/>
            <person name="Mardanov A.V."/>
            <person name="Ravin N.V."/>
            <person name="Dedysh S.N."/>
        </authorList>
    </citation>
    <scope>NUCLEOTIDE SEQUENCE [LARGE SCALE GENOMIC DNA]</scope>
    <source>
        <strain evidence="14">PL17</strain>
    </source>
</reference>
<dbReference type="AlphaFoldDB" id="A0A6M5YIR0"/>
<dbReference type="PANTHER" id="PTHR42801">
    <property type="entry name" value="THIOREDOXIN-DEPENDENT PEROXIDE REDUCTASE"/>
    <property type="match status" value="1"/>
</dbReference>
<dbReference type="InterPro" id="IPR013766">
    <property type="entry name" value="Thioredoxin_domain"/>
</dbReference>
<evidence type="ECO:0000256" key="1">
    <source>
        <dbReference type="ARBA" id="ARBA00003330"/>
    </source>
</evidence>
<evidence type="ECO:0000313" key="14">
    <source>
        <dbReference type="Proteomes" id="UP000503447"/>
    </source>
</evidence>
<keyword evidence="14" id="KW-1185">Reference proteome</keyword>
<keyword evidence="4" id="KW-0049">Antioxidant</keyword>
<keyword evidence="3" id="KW-0575">Peroxidase</keyword>
<dbReference type="PANTHER" id="PTHR42801:SF7">
    <property type="entry name" value="SLL1159 PROTEIN"/>
    <property type="match status" value="1"/>
</dbReference>
<dbReference type="RefSeq" id="WP_171469394.1">
    <property type="nucleotide sequence ID" value="NZ_CP053452.2"/>
</dbReference>
<dbReference type="GO" id="GO:0045454">
    <property type="term" value="P:cell redox homeostasis"/>
    <property type="evidence" value="ECO:0007669"/>
    <property type="project" value="TreeGrafter"/>
</dbReference>
<dbReference type="Gene3D" id="3.40.30.10">
    <property type="entry name" value="Glutaredoxin"/>
    <property type="match status" value="1"/>
</dbReference>
<comment type="similarity">
    <text evidence="9">Belongs to the peroxiredoxin family. BCP/PrxQ subfamily.</text>
</comment>
<evidence type="ECO:0000256" key="2">
    <source>
        <dbReference type="ARBA" id="ARBA00013017"/>
    </source>
</evidence>
<feature type="domain" description="Thioredoxin" evidence="12">
    <location>
        <begin position="93"/>
        <end position="243"/>
    </location>
</feature>
<dbReference type="InterPro" id="IPR000866">
    <property type="entry name" value="AhpC/TSA"/>
</dbReference>
<dbReference type="GO" id="GO:0008379">
    <property type="term" value="F:thioredoxin peroxidase activity"/>
    <property type="evidence" value="ECO:0007669"/>
    <property type="project" value="TreeGrafter"/>
</dbReference>
<evidence type="ECO:0000256" key="6">
    <source>
        <dbReference type="ARBA" id="ARBA00023157"/>
    </source>
</evidence>
<evidence type="ECO:0000256" key="8">
    <source>
        <dbReference type="ARBA" id="ARBA00032824"/>
    </source>
</evidence>
<dbReference type="KEGG" id="ftj:FTUN_0636"/>
<comment type="function">
    <text evidence="1">Thiol-specific peroxidase that catalyzes the reduction of hydrogen peroxide and organic hydroperoxides to water and alcohols, respectively. Plays a role in cell protection against oxidative stress by detoxifying peroxides and as sensor of hydrogen peroxide-mediated signaling events.</text>
</comment>
<dbReference type="InterPro" id="IPR036249">
    <property type="entry name" value="Thioredoxin-like_sf"/>
</dbReference>
<dbReference type="Proteomes" id="UP000503447">
    <property type="component" value="Chromosome"/>
</dbReference>
<evidence type="ECO:0000313" key="13">
    <source>
        <dbReference type="EMBL" id="QJW93133.1"/>
    </source>
</evidence>
<keyword evidence="6" id="KW-1015">Disulfide bond</keyword>
<evidence type="ECO:0000259" key="12">
    <source>
        <dbReference type="PROSITE" id="PS51352"/>
    </source>
</evidence>
<evidence type="ECO:0000256" key="11">
    <source>
        <dbReference type="ARBA" id="ARBA00049091"/>
    </source>
</evidence>
<protein>
    <recommendedName>
        <fullName evidence="2">thioredoxin-dependent peroxiredoxin</fullName>
        <ecNumber evidence="2">1.11.1.24</ecNumber>
    </recommendedName>
    <alternativeName>
        <fullName evidence="8">Thioredoxin peroxidase</fullName>
    </alternativeName>
    <alternativeName>
        <fullName evidence="10">Thioredoxin-dependent peroxiredoxin Bcp</fullName>
    </alternativeName>
</protein>
<dbReference type="EC" id="1.11.1.24" evidence="2"/>
<dbReference type="InterPro" id="IPR050924">
    <property type="entry name" value="Peroxiredoxin_BCP/PrxQ"/>
</dbReference>
<accession>A0A6M5YIR0</accession>
<organism evidence="13 14">
    <name type="scientific">Frigoriglobus tundricola</name>
    <dbReference type="NCBI Taxonomy" id="2774151"/>
    <lineage>
        <taxon>Bacteria</taxon>
        <taxon>Pseudomonadati</taxon>
        <taxon>Planctomycetota</taxon>
        <taxon>Planctomycetia</taxon>
        <taxon>Gemmatales</taxon>
        <taxon>Gemmataceae</taxon>
        <taxon>Frigoriglobus</taxon>
    </lineage>
</organism>
<dbReference type="GO" id="GO:0034599">
    <property type="term" value="P:cellular response to oxidative stress"/>
    <property type="evidence" value="ECO:0007669"/>
    <property type="project" value="TreeGrafter"/>
</dbReference>
<evidence type="ECO:0000256" key="7">
    <source>
        <dbReference type="ARBA" id="ARBA00023284"/>
    </source>
</evidence>
<name>A0A6M5YIR0_9BACT</name>
<dbReference type="SUPFAM" id="SSF52833">
    <property type="entry name" value="Thioredoxin-like"/>
    <property type="match status" value="1"/>
</dbReference>
<comment type="catalytic activity">
    <reaction evidence="11">
        <text>a hydroperoxide + [thioredoxin]-dithiol = an alcohol + [thioredoxin]-disulfide + H2O</text>
        <dbReference type="Rhea" id="RHEA:62620"/>
        <dbReference type="Rhea" id="RHEA-COMP:10698"/>
        <dbReference type="Rhea" id="RHEA-COMP:10700"/>
        <dbReference type="ChEBI" id="CHEBI:15377"/>
        <dbReference type="ChEBI" id="CHEBI:29950"/>
        <dbReference type="ChEBI" id="CHEBI:30879"/>
        <dbReference type="ChEBI" id="CHEBI:35924"/>
        <dbReference type="ChEBI" id="CHEBI:50058"/>
        <dbReference type="EC" id="1.11.1.24"/>
    </reaction>
</comment>